<dbReference type="NCBIfam" id="TIGR01280">
    <property type="entry name" value="xseB"/>
    <property type="match status" value="1"/>
</dbReference>
<evidence type="ECO:0000313" key="8">
    <source>
        <dbReference type="EMBL" id="RGC19148.1"/>
    </source>
</evidence>
<evidence type="ECO:0000256" key="5">
    <source>
        <dbReference type="ARBA" id="ARBA00022839"/>
    </source>
</evidence>
<sequence>MEQKLPFKQSMSRLEEIIAALEKNEIELEDAIALFEEGLQLVNSCDSQLKNFENRVQELLNTYQEGSDNA</sequence>
<dbReference type="GO" id="GO:0005829">
    <property type="term" value="C:cytosol"/>
    <property type="evidence" value="ECO:0007669"/>
    <property type="project" value="TreeGrafter"/>
</dbReference>
<dbReference type="InterPro" id="IPR037004">
    <property type="entry name" value="Exonuc_VII_ssu_sf"/>
</dbReference>
<comment type="catalytic activity">
    <reaction evidence="6">
        <text>Exonucleolytic cleavage in either 5'- to 3'- or 3'- to 5'-direction to yield nucleoside 5'-phosphates.</text>
        <dbReference type="EC" id="3.1.11.6"/>
    </reaction>
</comment>
<dbReference type="SUPFAM" id="SSF116842">
    <property type="entry name" value="XseB-like"/>
    <property type="match status" value="1"/>
</dbReference>
<keyword evidence="5 6" id="KW-0269">Exonuclease</keyword>
<dbReference type="PANTHER" id="PTHR34137">
    <property type="entry name" value="EXODEOXYRIBONUCLEASE 7 SMALL SUBUNIT"/>
    <property type="match status" value="1"/>
</dbReference>
<dbReference type="GO" id="GO:0008855">
    <property type="term" value="F:exodeoxyribonuclease VII activity"/>
    <property type="evidence" value="ECO:0007669"/>
    <property type="project" value="UniProtKB-UniRule"/>
</dbReference>
<comment type="subcellular location">
    <subcellularLocation>
        <location evidence="6">Cytoplasm</location>
    </subcellularLocation>
</comment>
<evidence type="ECO:0000256" key="6">
    <source>
        <dbReference type="HAMAP-Rule" id="MF_00337"/>
    </source>
</evidence>
<accession>A0A3E2W4F7</accession>
<reference evidence="8 9" key="1">
    <citation type="submission" date="2018-08" db="EMBL/GenBank/DDBJ databases">
        <title>A genome reference for cultivated species of the human gut microbiota.</title>
        <authorList>
            <person name="Zou Y."/>
            <person name="Xue W."/>
            <person name="Luo G."/>
        </authorList>
    </citation>
    <scope>NUCLEOTIDE SEQUENCE [LARGE SCALE GENOMIC DNA]</scope>
    <source>
        <strain evidence="8 9">OF01-2LB</strain>
    </source>
</reference>
<evidence type="ECO:0000256" key="3">
    <source>
        <dbReference type="ARBA" id="ARBA00022722"/>
    </source>
</evidence>
<dbReference type="EMBL" id="QVEV01000001">
    <property type="protein sequence ID" value="RGC19148.1"/>
    <property type="molecule type" value="Genomic_DNA"/>
</dbReference>
<dbReference type="PANTHER" id="PTHR34137:SF1">
    <property type="entry name" value="EXODEOXYRIBONUCLEASE 7 SMALL SUBUNIT"/>
    <property type="match status" value="1"/>
</dbReference>
<dbReference type="Gene3D" id="1.10.287.1040">
    <property type="entry name" value="Exonuclease VII, small subunit"/>
    <property type="match status" value="1"/>
</dbReference>
<dbReference type="HAMAP" id="MF_00337">
    <property type="entry name" value="Exonuc_7_S"/>
    <property type="match status" value="1"/>
</dbReference>
<dbReference type="EC" id="3.1.11.6" evidence="6"/>
<dbReference type="GO" id="GO:0006308">
    <property type="term" value="P:DNA catabolic process"/>
    <property type="evidence" value="ECO:0007669"/>
    <property type="project" value="UniProtKB-UniRule"/>
</dbReference>
<keyword evidence="3 6" id="KW-0540">Nuclease</keyword>
<gene>
    <name evidence="6 8" type="primary">xseB</name>
    <name evidence="8" type="ORF">DXA38_01275</name>
</gene>
<comment type="caution">
    <text evidence="8">The sequence shown here is derived from an EMBL/GenBank/DDBJ whole genome shotgun (WGS) entry which is preliminary data.</text>
</comment>
<protein>
    <recommendedName>
        <fullName evidence="6">Exodeoxyribonuclease 7 small subunit</fullName>
        <ecNumber evidence="6">3.1.11.6</ecNumber>
    </recommendedName>
    <alternativeName>
        <fullName evidence="6">Exodeoxyribonuclease VII small subunit</fullName>
        <shortName evidence="6">Exonuclease VII small subunit</shortName>
    </alternativeName>
</protein>
<dbReference type="RefSeq" id="WP_117441622.1">
    <property type="nucleotide sequence ID" value="NZ_JAJFEN010000001.1"/>
</dbReference>
<evidence type="ECO:0000313" key="9">
    <source>
        <dbReference type="Proteomes" id="UP000260025"/>
    </source>
</evidence>
<name>A0A3E2W4F7_CLOIN</name>
<evidence type="ECO:0000256" key="1">
    <source>
        <dbReference type="ARBA" id="ARBA00009998"/>
    </source>
</evidence>
<keyword evidence="2 6" id="KW-0963">Cytoplasm</keyword>
<dbReference type="AlphaFoldDB" id="A0A3E2W4F7"/>
<dbReference type="GO" id="GO:0009318">
    <property type="term" value="C:exodeoxyribonuclease VII complex"/>
    <property type="evidence" value="ECO:0007669"/>
    <property type="project" value="UniProtKB-UniRule"/>
</dbReference>
<evidence type="ECO:0000256" key="2">
    <source>
        <dbReference type="ARBA" id="ARBA00022490"/>
    </source>
</evidence>
<evidence type="ECO:0000256" key="7">
    <source>
        <dbReference type="SAM" id="Coils"/>
    </source>
</evidence>
<keyword evidence="7" id="KW-0175">Coiled coil</keyword>
<keyword evidence="4 6" id="KW-0378">Hydrolase</keyword>
<organism evidence="8 9">
    <name type="scientific">Clostridium innocuum</name>
    <dbReference type="NCBI Taxonomy" id="1522"/>
    <lineage>
        <taxon>Bacteria</taxon>
        <taxon>Bacillati</taxon>
        <taxon>Bacillota</taxon>
        <taxon>Clostridia</taxon>
        <taxon>Eubacteriales</taxon>
        <taxon>Clostridiaceae</taxon>
        <taxon>Clostridium</taxon>
    </lineage>
</organism>
<comment type="similarity">
    <text evidence="1 6">Belongs to the XseB family.</text>
</comment>
<dbReference type="Proteomes" id="UP000260025">
    <property type="component" value="Unassembled WGS sequence"/>
</dbReference>
<dbReference type="PIRSF" id="PIRSF006488">
    <property type="entry name" value="Exonuc_VII_S"/>
    <property type="match status" value="1"/>
</dbReference>
<evidence type="ECO:0000256" key="4">
    <source>
        <dbReference type="ARBA" id="ARBA00022801"/>
    </source>
</evidence>
<comment type="function">
    <text evidence="6">Bidirectionally degrades single-stranded DNA into large acid-insoluble oligonucleotides, which are then degraded further into small acid-soluble oligonucleotides.</text>
</comment>
<feature type="coiled-coil region" evidence="7">
    <location>
        <begin position="11"/>
        <end position="69"/>
    </location>
</feature>
<dbReference type="Pfam" id="PF02609">
    <property type="entry name" value="Exonuc_VII_S"/>
    <property type="match status" value="1"/>
</dbReference>
<dbReference type="InterPro" id="IPR003761">
    <property type="entry name" value="Exonuc_VII_S"/>
</dbReference>
<proteinExistence type="inferred from homology"/>
<dbReference type="OrthoDB" id="49164at2"/>
<comment type="subunit">
    <text evidence="6">Heterooligomer composed of large and small subunits.</text>
</comment>